<dbReference type="OrthoDB" id="443682at2759"/>
<dbReference type="GO" id="GO:0005737">
    <property type="term" value="C:cytoplasm"/>
    <property type="evidence" value="ECO:0007669"/>
    <property type="project" value="InterPro"/>
</dbReference>
<dbReference type="InterPro" id="IPR007320">
    <property type="entry name" value="PDCD2_C"/>
</dbReference>
<gene>
    <name evidence="6" type="ORF">H310_02197</name>
</gene>
<protein>
    <recommendedName>
        <fullName evidence="5">MYND-type domain-containing protein</fullName>
    </recommendedName>
</protein>
<dbReference type="VEuPathDB" id="FungiDB:H310_02197"/>
<keyword evidence="1" id="KW-0479">Metal-binding</keyword>
<keyword evidence="2 4" id="KW-0863">Zinc-finger</keyword>
<dbReference type="PANTHER" id="PTHR12298:SF4">
    <property type="entry name" value="PROGRAMMED CELL DEATH PROTEIN 2"/>
    <property type="match status" value="1"/>
</dbReference>
<dbReference type="eggNOG" id="KOG2061">
    <property type="taxonomic scope" value="Eukaryota"/>
</dbReference>
<dbReference type="PANTHER" id="PTHR12298">
    <property type="entry name" value="PCDC2 PROGRAMMED CELL DEATH PROTEIN 2 -RELATED"/>
    <property type="match status" value="1"/>
</dbReference>
<accession>A0A024UNI6</accession>
<dbReference type="Pfam" id="PF01753">
    <property type="entry name" value="zf-MYND"/>
    <property type="match status" value="1"/>
</dbReference>
<evidence type="ECO:0000313" key="6">
    <source>
        <dbReference type="EMBL" id="ETW07755.1"/>
    </source>
</evidence>
<dbReference type="PROSITE" id="PS01360">
    <property type="entry name" value="ZF_MYND_1"/>
    <property type="match status" value="1"/>
</dbReference>
<dbReference type="AlphaFoldDB" id="A0A024UNI6"/>
<evidence type="ECO:0000256" key="2">
    <source>
        <dbReference type="ARBA" id="ARBA00022771"/>
    </source>
</evidence>
<dbReference type="GeneID" id="20079247"/>
<organism evidence="6">
    <name type="scientific">Aphanomyces invadans</name>
    <dbReference type="NCBI Taxonomy" id="157072"/>
    <lineage>
        <taxon>Eukaryota</taxon>
        <taxon>Sar</taxon>
        <taxon>Stramenopiles</taxon>
        <taxon>Oomycota</taxon>
        <taxon>Saprolegniomycetes</taxon>
        <taxon>Saprolegniales</taxon>
        <taxon>Verrucalvaceae</taxon>
        <taxon>Aphanomyces</taxon>
    </lineage>
</organism>
<dbReference type="Pfam" id="PF04194">
    <property type="entry name" value="PDCD2_C"/>
    <property type="match status" value="1"/>
</dbReference>
<dbReference type="STRING" id="157072.A0A024UNI6"/>
<dbReference type="PROSITE" id="PS50865">
    <property type="entry name" value="ZF_MYND_2"/>
    <property type="match status" value="1"/>
</dbReference>
<dbReference type="SUPFAM" id="SSF144232">
    <property type="entry name" value="HIT/MYND zinc finger-like"/>
    <property type="match status" value="1"/>
</dbReference>
<dbReference type="GO" id="GO:0008270">
    <property type="term" value="F:zinc ion binding"/>
    <property type="evidence" value="ECO:0007669"/>
    <property type="project" value="UniProtKB-KW"/>
</dbReference>
<sequence length="431" mass="48439">MTVPSADCGETVVLEDGGVNEGAAFEATNYEDEDDEDVELEGGDMEVELGFLGEKEVHLHGPYGDWDGGKVGGSPVWLHPNTHVDVKCNGCDKSMSFLLQIYCPLDHPDQAFHRSLYLFCCRTSDCARLGHARVFRCQLPQDNLFYANHEDVNYRPLDHVDRSLKRCALCGLKAMFSCSACHVAHYCSKEHQKDHWKHGHKQDCPQCLALQELFEDVEHATTLEDNGSKYLFPEYAIHIDPEPASSVAQNTTEAKMMEAFERAQSSRRVASDQNEDVFTDDSAIDISQKDLSALLGSSPAVDKTYLAFLTRVALAKDQVLRYCRWNEQDAVLWVHSNDRPAEIPACSSCGAPRLFEFQVMPQLLYHLKLAGDDSIESLAATTNAKRELDWGTLVVYTCPNSCSQGRHDTVDLVEEFVWRQSPLDHRDERSN</sequence>
<name>A0A024UNI6_9STRA</name>
<dbReference type="Gene3D" id="6.10.140.2220">
    <property type="match status" value="1"/>
</dbReference>
<dbReference type="RefSeq" id="XP_008863848.1">
    <property type="nucleotide sequence ID" value="XM_008865626.1"/>
</dbReference>
<evidence type="ECO:0000256" key="3">
    <source>
        <dbReference type="ARBA" id="ARBA00022833"/>
    </source>
</evidence>
<dbReference type="InterPro" id="IPR002893">
    <property type="entry name" value="Znf_MYND"/>
</dbReference>
<evidence type="ECO:0000259" key="5">
    <source>
        <dbReference type="PROSITE" id="PS50865"/>
    </source>
</evidence>
<dbReference type="EMBL" id="KI913954">
    <property type="protein sequence ID" value="ETW07755.1"/>
    <property type="molecule type" value="Genomic_DNA"/>
</dbReference>
<feature type="domain" description="MYND-type" evidence="5">
    <location>
        <begin position="167"/>
        <end position="204"/>
    </location>
</feature>
<keyword evidence="3" id="KW-0862">Zinc</keyword>
<proteinExistence type="predicted"/>
<evidence type="ECO:0000256" key="4">
    <source>
        <dbReference type="PROSITE-ProRule" id="PRU00134"/>
    </source>
</evidence>
<evidence type="ECO:0000256" key="1">
    <source>
        <dbReference type="ARBA" id="ARBA00022723"/>
    </source>
</evidence>
<reference evidence="6" key="1">
    <citation type="submission" date="2013-12" db="EMBL/GenBank/DDBJ databases">
        <title>The Genome Sequence of Aphanomyces invadans NJM9701.</title>
        <authorList>
            <consortium name="The Broad Institute Genomics Platform"/>
            <person name="Russ C."/>
            <person name="Tyler B."/>
            <person name="van West P."/>
            <person name="Dieguez-Uribeondo J."/>
            <person name="Young S.K."/>
            <person name="Zeng Q."/>
            <person name="Gargeya S."/>
            <person name="Fitzgerald M."/>
            <person name="Abouelleil A."/>
            <person name="Alvarado L."/>
            <person name="Chapman S.B."/>
            <person name="Gainer-Dewar J."/>
            <person name="Goldberg J."/>
            <person name="Griggs A."/>
            <person name="Gujja S."/>
            <person name="Hansen M."/>
            <person name="Howarth C."/>
            <person name="Imamovic A."/>
            <person name="Ireland A."/>
            <person name="Larimer J."/>
            <person name="McCowan C."/>
            <person name="Murphy C."/>
            <person name="Pearson M."/>
            <person name="Poon T.W."/>
            <person name="Priest M."/>
            <person name="Roberts A."/>
            <person name="Saif S."/>
            <person name="Shea T."/>
            <person name="Sykes S."/>
            <person name="Wortman J."/>
            <person name="Nusbaum C."/>
            <person name="Birren B."/>
        </authorList>
    </citation>
    <scope>NUCLEOTIDE SEQUENCE [LARGE SCALE GENOMIC DNA]</scope>
    <source>
        <strain evidence="6">NJM9701</strain>
    </source>
</reference>